<dbReference type="VEuPathDB" id="FungiDB:FVEG_12695"/>
<dbReference type="HOGENOM" id="CLU_2558459_0_0_1"/>
<evidence type="ECO:0000313" key="1">
    <source>
        <dbReference type="EMBL" id="EWG54485.1"/>
    </source>
</evidence>
<gene>
    <name evidence="1" type="ORF">FVEG_12695</name>
</gene>
<evidence type="ECO:0000313" key="2">
    <source>
        <dbReference type="Proteomes" id="UP000009096"/>
    </source>
</evidence>
<dbReference type="KEGG" id="fvr:FVEG_12695"/>
<name>W7N2V4_GIBM7</name>
<sequence length="82" mass="8687">MAWCKKYCCSLYTGVWSKGQRETLKSGLPIILPDTSSGIKASPRPIIARPTFADISSSADASLTSHCVTCSPIGLPIHHLGG</sequence>
<dbReference type="AlphaFoldDB" id="W7N2V4"/>
<proteinExistence type="predicted"/>
<dbReference type="GeneID" id="30070111"/>
<dbReference type="EMBL" id="DS022261">
    <property type="protein sequence ID" value="EWG54485.1"/>
    <property type="molecule type" value="Genomic_DNA"/>
</dbReference>
<protein>
    <submittedName>
        <fullName evidence="1">Uncharacterized protein</fullName>
    </submittedName>
</protein>
<organism evidence="1 2">
    <name type="scientific">Gibberella moniliformis (strain M3125 / FGSC 7600)</name>
    <name type="common">Maize ear and stalk rot fungus</name>
    <name type="synonym">Fusarium verticillioides</name>
    <dbReference type="NCBI Taxonomy" id="334819"/>
    <lineage>
        <taxon>Eukaryota</taxon>
        <taxon>Fungi</taxon>
        <taxon>Dikarya</taxon>
        <taxon>Ascomycota</taxon>
        <taxon>Pezizomycotina</taxon>
        <taxon>Sordariomycetes</taxon>
        <taxon>Hypocreomycetidae</taxon>
        <taxon>Hypocreales</taxon>
        <taxon>Nectriaceae</taxon>
        <taxon>Fusarium</taxon>
        <taxon>Fusarium fujikuroi species complex</taxon>
    </lineage>
</organism>
<dbReference type="RefSeq" id="XP_018760676.1">
    <property type="nucleotide sequence ID" value="XM_018902039.1"/>
</dbReference>
<dbReference type="Proteomes" id="UP000009096">
    <property type="component" value="Chromosome 3"/>
</dbReference>
<reference evidence="1 2" key="1">
    <citation type="journal article" date="2010" name="Nature">
        <title>Comparative genomics reveals mobile pathogenicity chromosomes in Fusarium.</title>
        <authorList>
            <person name="Ma L.J."/>
            <person name="van der Does H.C."/>
            <person name="Borkovich K.A."/>
            <person name="Coleman J.J."/>
            <person name="Daboussi M.J."/>
            <person name="Di Pietro A."/>
            <person name="Dufresne M."/>
            <person name="Freitag M."/>
            <person name="Grabherr M."/>
            <person name="Henrissat B."/>
            <person name="Houterman P.M."/>
            <person name="Kang S."/>
            <person name="Shim W.B."/>
            <person name="Woloshuk C."/>
            <person name="Xie X."/>
            <person name="Xu J.R."/>
            <person name="Antoniw J."/>
            <person name="Baker S.E."/>
            <person name="Bluhm B.H."/>
            <person name="Breakspear A."/>
            <person name="Brown D.W."/>
            <person name="Butchko R.A."/>
            <person name="Chapman S."/>
            <person name="Coulson R."/>
            <person name="Coutinho P.M."/>
            <person name="Danchin E.G."/>
            <person name="Diener A."/>
            <person name="Gale L.R."/>
            <person name="Gardiner D.M."/>
            <person name="Goff S."/>
            <person name="Hammond-Kosack K.E."/>
            <person name="Hilburn K."/>
            <person name="Hua-Van A."/>
            <person name="Jonkers W."/>
            <person name="Kazan K."/>
            <person name="Kodira C.D."/>
            <person name="Koehrsen M."/>
            <person name="Kumar L."/>
            <person name="Lee Y.H."/>
            <person name="Li L."/>
            <person name="Manners J.M."/>
            <person name="Miranda-Saavedra D."/>
            <person name="Mukherjee M."/>
            <person name="Park G."/>
            <person name="Park J."/>
            <person name="Park S.Y."/>
            <person name="Proctor R.H."/>
            <person name="Regev A."/>
            <person name="Ruiz-Roldan M.C."/>
            <person name="Sain D."/>
            <person name="Sakthikumar S."/>
            <person name="Sykes S."/>
            <person name="Schwartz D.C."/>
            <person name="Turgeon B.G."/>
            <person name="Wapinski I."/>
            <person name="Yoder O."/>
            <person name="Young S."/>
            <person name="Zeng Q."/>
            <person name="Zhou S."/>
            <person name="Galagan J."/>
            <person name="Cuomo C.A."/>
            <person name="Kistler H.C."/>
            <person name="Rep M."/>
        </authorList>
    </citation>
    <scope>NUCLEOTIDE SEQUENCE [LARGE SCALE GENOMIC DNA]</scope>
    <source>
        <strain evidence="2">M3125 / FGSC 7600</strain>
    </source>
</reference>
<accession>W7N2V4</accession>
<keyword evidence="2" id="KW-1185">Reference proteome</keyword>